<dbReference type="GO" id="GO:0008033">
    <property type="term" value="P:tRNA processing"/>
    <property type="evidence" value="ECO:0007669"/>
    <property type="project" value="UniProtKB-KW"/>
</dbReference>
<feature type="binding site" evidence="9">
    <location>
        <position position="126"/>
    </location>
    <ligand>
        <name>Mg(2+)</name>
        <dbReference type="ChEBI" id="CHEBI:18420"/>
    </ligand>
</feature>
<evidence type="ECO:0000256" key="4">
    <source>
        <dbReference type="ARBA" id="ARBA00022664"/>
    </source>
</evidence>
<evidence type="ECO:0000256" key="1">
    <source>
        <dbReference type="ARBA" id="ARBA00000109"/>
    </source>
</evidence>
<dbReference type="SMART" id="SM00358">
    <property type="entry name" value="DSRM"/>
    <property type="match status" value="1"/>
</dbReference>
<dbReference type="GO" id="GO:0006364">
    <property type="term" value="P:rRNA processing"/>
    <property type="evidence" value="ECO:0007669"/>
    <property type="project" value="UniProtKB-UniRule"/>
</dbReference>
<dbReference type="Pfam" id="PF00035">
    <property type="entry name" value="dsrm"/>
    <property type="match status" value="1"/>
</dbReference>
<dbReference type="PROSITE" id="PS00517">
    <property type="entry name" value="RNASE_3_1"/>
    <property type="match status" value="1"/>
</dbReference>
<gene>
    <name evidence="9" type="primary">rnc</name>
    <name evidence="12" type="ORF">NS226_21580</name>
</gene>
<keyword evidence="4 9" id="KW-0507">mRNA processing</keyword>
<comment type="catalytic activity">
    <reaction evidence="1 9">
        <text>Endonucleolytic cleavage to 5'-phosphomonoester.</text>
        <dbReference type="EC" id="3.1.26.3"/>
    </reaction>
</comment>
<evidence type="ECO:0000259" key="11">
    <source>
        <dbReference type="PROSITE" id="PS50142"/>
    </source>
</evidence>
<evidence type="ECO:0000256" key="2">
    <source>
        <dbReference type="ARBA" id="ARBA00010183"/>
    </source>
</evidence>
<organism evidence="12 13">
    <name type="scientific">Aureimonas ureilytica</name>
    <dbReference type="NCBI Taxonomy" id="401562"/>
    <lineage>
        <taxon>Bacteria</taxon>
        <taxon>Pseudomonadati</taxon>
        <taxon>Pseudomonadota</taxon>
        <taxon>Alphaproteobacteria</taxon>
        <taxon>Hyphomicrobiales</taxon>
        <taxon>Aurantimonadaceae</taxon>
        <taxon>Aureimonas</taxon>
    </lineage>
</organism>
<feature type="active site" evidence="9">
    <location>
        <position position="54"/>
    </location>
</feature>
<dbReference type="InterPro" id="IPR036389">
    <property type="entry name" value="RNase_III_sf"/>
</dbReference>
<dbReference type="GO" id="GO:0006397">
    <property type="term" value="P:mRNA processing"/>
    <property type="evidence" value="ECO:0007669"/>
    <property type="project" value="UniProtKB-UniRule"/>
</dbReference>
<evidence type="ECO:0000313" key="12">
    <source>
        <dbReference type="EMBL" id="KTQ84413.1"/>
    </source>
</evidence>
<dbReference type="Gene3D" id="3.30.160.20">
    <property type="match status" value="1"/>
</dbReference>
<sequence>MARVRGSGPALDRLEERLGITFKDRARLERALTHSSLVKSGSSSSYERLEFLGDRVLGLTIAEKLFQLFPQSDEGDLSLRLNALVSAETCAAVADDLGLPEFIRHGADLKRAAAGRNRNIRADVVEALIAAIYLDHGLEVARSFILTHWEERFGQVAEARRDPKTELQEWAHKQAGVPPVYEQIERSGPDHEPVFTVRASVPNYEPAEGRGRSKRIAEQNAAEVILLREGVWQSEAGKTQS</sequence>
<evidence type="ECO:0000256" key="8">
    <source>
        <dbReference type="ARBA" id="ARBA00022884"/>
    </source>
</evidence>
<evidence type="ECO:0000256" key="7">
    <source>
        <dbReference type="ARBA" id="ARBA00022801"/>
    </source>
</evidence>
<evidence type="ECO:0000313" key="13">
    <source>
        <dbReference type="Proteomes" id="UP000078272"/>
    </source>
</evidence>
<dbReference type="GO" id="GO:0003725">
    <property type="term" value="F:double-stranded RNA binding"/>
    <property type="evidence" value="ECO:0007669"/>
    <property type="project" value="TreeGrafter"/>
</dbReference>
<comment type="cofactor">
    <cofactor evidence="9">
        <name>Mg(2+)</name>
        <dbReference type="ChEBI" id="CHEBI:18420"/>
    </cofactor>
</comment>
<keyword evidence="9" id="KW-0460">Magnesium</keyword>
<dbReference type="Pfam" id="PF14622">
    <property type="entry name" value="Ribonucleas_3_3"/>
    <property type="match status" value="1"/>
</dbReference>
<comment type="function">
    <text evidence="9">Digests double-stranded RNA. Involved in the processing of primary rRNA transcript to yield the immediate precursors to the large and small rRNAs (23S and 16S). Processes some mRNAs, and tRNAs when they are encoded in the rRNA operon. Processes pre-crRNA and tracrRNA of type II CRISPR loci if present in the organism.</text>
</comment>
<dbReference type="EC" id="3.1.26.3" evidence="9"/>
<keyword evidence="7 9" id="KW-0378">Hydrolase</keyword>
<comment type="similarity">
    <text evidence="2">Belongs to the ribonuclease III family.</text>
</comment>
<dbReference type="CDD" id="cd10845">
    <property type="entry name" value="DSRM_RNAse_III_family"/>
    <property type="match status" value="1"/>
</dbReference>
<keyword evidence="8 9" id="KW-0694">RNA-binding</keyword>
<comment type="subcellular location">
    <subcellularLocation>
        <location evidence="9">Cytoplasm</location>
    </subcellularLocation>
</comment>
<name>A0A175R264_9HYPH</name>
<feature type="active site" evidence="9">
    <location>
        <position position="126"/>
    </location>
</feature>
<dbReference type="GO" id="GO:0005737">
    <property type="term" value="C:cytoplasm"/>
    <property type="evidence" value="ECO:0007669"/>
    <property type="project" value="UniProtKB-SubCell"/>
</dbReference>
<evidence type="ECO:0000256" key="9">
    <source>
        <dbReference type="HAMAP-Rule" id="MF_00104"/>
    </source>
</evidence>
<dbReference type="SMART" id="SM00535">
    <property type="entry name" value="RIBOc"/>
    <property type="match status" value="1"/>
</dbReference>
<dbReference type="InterPro" id="IPR011907">
    <property type="entry name" value="RNase_III"/>
</dbReference>
<dbReference type="AlphaFoldDB" id="A0A175R264"/>
<feature type="binding site" evidence="9">
    <location>
        <position position="123"/>
    </location>
    <ligand>
        <name>Mg(2+)</name>
        <dbReference type="ChEBI" id="CHEBI:18420"/>
    </ligand>
</feature>
<feature type="domain" description="DRBM" evidence="10">
    <location>
        <begin position="162"/>
        <end position="226"/>
    </location>
</feature>
<dbReference type="PATRIC" id="fig|401562.3.peg.4773"/>
<dbReference type="OrthoDB" id="9805026at2"/>
<dbReference type="EMBL" id="LDPZ01000073">
    <property type="protein sequence ID" value="KTQ84413.1"/>
    <property type="molecule type" value="Genomic_DNA"/>
</dbReference>
<keyword evidence="9" id="KW-0699">rRNA-binding</keyword>
<feature type="binding site" evidence="9">
    <location>
        <position position="50"/>
    </location>
    <ligand>
        <name>Mg(2+)</name>
        <dbReference type="ChEBI" id="CHEBI:18420"/>
    </ligand>
</feature>
<dbReference type="GO" id="GO:0004525">
    <property type="term" value="F:ribonuclease III activity"/>
    <property type="evidence" value="ECO:0007669"/>
    <property type="project" value="UniProtKB-UniRule"/>
</dbReference>
<dbReference type="InterPro" id="IPR000999">
    <property type="entry name" value="RNase_III_dom"/>
</dbReference>
<dbReference type="PANTHER" id="PTHR11207">
    <property type="entry name" value="RIBONUCLEASE III"/>
    <property type="match status" value="1"/>
</dbReference>
<dbReference type="GO" id="GO:0019843">
    <property type="term" value="F:rRNA binding"/>
    <property type="evidence" value="ECO:0007669"/>
    <property type="project" value="UniProtKB-KW"/>
</dbReference>
<dbReference type="Gene3D" id="1.10.1520.10">
    <property type="entry name" value="Ribonuclease III domain"/>
    <property type="match status" value="1"/>
</dbReference>
<protein>
    <recommendedName>
        <fullName evidence="9">Ribonuclease 3</fullName>
        <ecNumber evidence="9">3.1.26.3</ecNumber>
    </recommendedName>
    <alternativeName>
        <fullName evidence="9">Ribonuclease III</fullName>
        <shortName evidence="9">RNase III</shortName>
    </alternativeName>
</protein>
<dbReference type="FunFam" id="1.10.1520.10:FF:000001">
    <property type="entry name" value="Ribonuclease 3"/>
    <property type="match status" value="1"/>
</dbReference>
<reference evidence="12 13" key="1">
    <citation type="journal article" date="2016" name="Front. Microbiol.">
        <title>Genomic Resource of Rice Seed Associated Bacteria.</title>
        <authorList>
            <person name="Midha S."/>
            <person name="Bansal K."/>
            <person name="Sharma S."/>
            <person name="Kumar N."/>
            <person name="Patil P.P."/>
            <person name="Chaudhry V."/>
            <person name="Patil P.B."/>
        </authorList>
    </citation>
    <scope>NUCLEOTIDE SEQUENCE [LARGE SCALE GENOMIC DNA]</scope>
    <source>
        <strain evidence="12 13">NS226</strain>
    </source>
</reference>
<keyword evidence="9" id="KW-0963">Cytoplasm</keyword>
<dbReference type="InterPro" id="IPR014720">
    <property type="entry name" value="dsRBD_dom"/>
</dbReference>
<keyword evidence="5 9" id="KW-0540">Nuclease</keyword>
<evidence type="ECO:0000256" key="5">
    <source>
        <dbReference type="ARBA" id="ARBA00022722"/>
    </source>
</evidence>
<comment type="subunit">
    <text evidence="9">Homodimer.</text>
</comment>
<proteinExistence type="inferred from homology"/>
<dbReference type="SUPFAM" id="SSF54768">
    <property type="entry name" value="dsRNA-binding domain-like"/>
    <property type="match status" value="1"/>
</dbReference>
<dbReference type="RefSeq" id="WP_058636706.1">
    <property type="nucleotide sequence ID" value="NZ_LDPZ01000073.1"/>
</dbReference>
<dbReference type="NCBIfam" id="TIGR02191">
    <property type="entry name" value="RNaseIII"/>
    <property type="match status" value="1"/>
</dbReference>
<keyword evidence="9" id="KW-0479">Metal-binding</keyword>
<dbReference type="GO" id="GO:0046872">
    <property type="term" value="F:metal ion binding"/>
    <property type="evidence" value="ECO:0007669"/>
    <property type="project" value="UniProtKB-KW"/>
</dbReference>
<dbReference type="PROSITE" id="PS50142">
    <property type="entry name" value="RNASE_3_2"/>
    <property type="match status" value="1"/>
</dbReference>
<dbReference type="CDD" id="cd00593">
    <property type="entry name" value="RIBOc"/>
    <property type="match status" value="1"/>
</dbReference>
<evidence type="ECO:0000259" key="10">
    <source>
        <dbReference type="PROSITE" id="PS50137"/>
    </source>
</evidence>
<dbReference type="SUPFAM" id="SSF69065">
    <property type="entry name" value="RNase III domain-like"/>
    <property type="match status" value="1"/>
</dbReference>
<evidence type="ECO:0000256" key="3">
    <source>
        <dbReference type="ARBA" id="ARBA00022552"/>
    </source>
</evidence>
<dbReference type="Proteomes" id="UP000078272">
    <property type="component" value="Unassembled WGS sequence"/>
</dbReference>
<keyword evidence="9" id="KW-0819">tRNA processing</keyword>
<feature type="domain" description="RNase III" evidence="11">
    <location>
        <begin position="11"/>
        <end position="137"/>
    </location>
</feature>
<keyword evidence="6 9" id="KW-0255">Endonuclease</keyword>
<comment type="caution">
    <text evidence="12">The sequence shown here is derived from an EMBL/GenBank/DDBJ whole genome shotgun (WGS) entry which is preliminary data.</text>
</comment>
<evidence type="ECO:0000256" key="6">
    <source>
        <dbReference type="ARBA" id="ARBA00022759"/>
    </source>
</evidence>
<keyword evidence="3 9" id="KW-0698">rRNA processing</keyword>
<dbReference type="PROSITE" id="PS50137">
    <property type="entry name" value="DS_RBD"/>
    <property type="match status" value="1"/>
</dbReference>
<dbReference type="HAMAP" id="MF_00104">
    <property type="entry name" value="RNase_III"/>
    <property type="match status" value="1"/>
</dbReference>
<dbReference type="PANTHER" id="PTHR11207:SF0">
    <property type="entry name" value="RIBONUCLEASE 3"/>
    <property type="match status" value="1"/>
</dbReference>
<dbReference type="STRING" id="401562.NS365_08515"/>
<dbReference type="GO" id="GO:0010468">
    <property type="term" value="P:regulation of gene expression"/>
    <property type="evidence" value="ECO:0007669"/>
    <property type="project" value="TreeGrafter"/>
</dbReference>
<accession>A0A175R264</accession>